<keyword evidence="1" id="KW-0812">Transmembrane</keyword>
<sequence length="162" mass="18639">MKKYSWIIILVNLLLFLGYFNYSVVQKEKLLEQGTLVFMELAPADPRSLMQGDYMDLRYKLPSEMALDNIPKRGFCALEPDASGVVRHIRFLAEGEKAKPNELPIRYTKGNWWDINIGAESYFFQEGDAEKYENAKYGGIRVDDEGNSLLVGLYDDNLKKLE</sequence>
<dbReference type="AlphaFoldDB" id="A0A1M6Q8R9"/>
<dbReference type="STRING" id="1055723.SAMN05216293_0490"/>
<keyword evidence="1" id="KW-0472">Membrane</keyword>
<evidence type="ECO:0000313" key="2">
    <source>
        <dbReference type="EMBL" id="SFB69546.1"/>
    </source>
</evidence>
<dbReference type="InterPro" id="IPR025833">
    <property type="entry name" value="GDYXXLXY"/>
</dbReference>
<proteinExistence type="predicted"/>
<protein>
    <submittedName>
        <fullName evidence="3">Uncharacterized membrane-anchored protein</fullName>
    </submittedName>
</protein>
<accession>A0A1M6Q8R9</accession>
<dbReference type="EMBL" id="FOKU01000001">
    <property type="protein sequence ID" value="SFB69546.1"/>
    <property type="molecule type" value="Genomic_DNA"/>
</dbReference>
<evidence type="ECO:0000313" key="3">
    <source>
        <dbReference type="EMBL" id="SHK16548.1"/>
    </source>
</evidence>
<keyword evidence="1" id="KW-1133">Transmembrane helix</keyword>
<dbReference type="Proteomes" id="UP000184031">
    <property type="component" value="Unassembled WGS sequence"/>
</dbReference>
<gene>
    <name evidence="2" type="ORF">SAMN04487891_101483</name>
    <name evidence="3" type="ORF">SAMN05216293_0490</name>
</gene>
<name>A0A1M6Q8R9_9FLAO</name>
<keyword evidence="5" id="KW-1185">Reference proteome</keyword>
<evidence type="ECO:0000313" key="4">
    <source>
        <dbReference type="Proteomes" id="UP000184031"/>
    </source>
</evidence>
<dbReference type="EMBL" id="FRAT01000001">
    <property type="protein sequence ID" value="SHK16548.1"/>
    <property type="molecule type" value="Genomic_DNA"/>
</dbReference>
<dbReference type="RefSeq" id="WP_072876450.1">
    <property type="nucleotide sequence ID" value="NZ_FOKU01000001.1"/>
</dbReference>
<evidence type="ECO:0000313" key="5">
    <source>
        <dbReference type="Proteomes" id="UP000198940"/>
    </source>
</evidence>
<organism evidence="3 4">
    <name type="scientific">Flagellimonas taeanensis</name>
    <dbReference type="NCBI Taxonomy" id="1005926"/>
    <lineage>
        <taxon>Bacteria</taxon>
        <taxon>Pseudomonadati</taxon>
        <taxon>Bacteroidota</taxon>
        <taxon>Flavobacteriia</taxon>
        <taxon>Flavobacteriales</taxon>
        <taxon>Flavobacteriaceae</taxon>
        <taxon>Flagellimonas</taxon>
    </lineage>
</organism>
<comment type="caution">
    <text evidence="3">The sequence shown here is derived from an EMBL/GenBank/DDBJ whole genome shotgun (WGS) entry which is preliminary data.</text>
</comment>
<dbReference type="Proteomes" id="UP000198940">
    <property type="component" value="Unassembled WGS sequence"/>
</dbReference>
<feature type="transmembrane region" description="Helical" evidence="1">
    <location>
        <begin position="6"/>
        <end position="25"/>
    </location>
</feature>
<evidence type="ECO:0000256" key="1">
    <source>
        <dbReference type="SAM" id="Phobius"/>
    </source>
</evidence>
<dbReference type="Pfam" id="PF14345">
    <property type="entry name" value="GDYXXLXY"/>
    <property type="match status" value="1"/>
</dbReference>
<reference evidence="3 4" key="1">
    <citation type="submission" date="2016-11" db="EMBL/GenBank/DDBJ databases">
        <authorList>
            <person name="Varghese N."/>
            <person name="Submissions S."/>
        </authorList>
    </citation>
    <scope>NUCLEOTIDE SEQUENCE [LARGE SCALE GENOMIC DNA]</scope>
    <source>
        <strain evidence="3 4">CGMCC 1.12174</strain>
        <strain evidence="2 5">DSM 26351</strain>
    </source>
</reference>
<dbReference type="OrthoDB" id="4868247at2"/>